<evidence type="ECO:0000259" key="6">
    <source>
        <dbReference type="Pfam" id="PF01368"/>
    </source>
</evidence>
<evidence type="ECO:0000313" key="10">
    <source>
        <dbReference type="Proteomes" id="UP000501168"/>
    </source>
</evidence>
<dbReference type="Pfam" id="PF17768">
    <property type="entry name" value="RecJ_OB"/>
    <property type="match status" value="1"/>
</dbReference>
<dbReference type="KEGG" id="orb:IPMB12_01180"/>
<evidence type="ECO:0000256" key="5">
    <source>
        <dbReference type="ARBA" id="ARBA00022839"/>
    </source>
</evidence>
<dbReference type="SUPFAM" id="SSF64182">
    <property type="entry name" value="DHH phosphoesterases"/>
    <property type="match status" value="1"/>
</dbReference>
<feature type="domain" description="RecJ OB" evidence="8">
    <location>
        <begin position="468"/>
        <end position="572"/>
    </location>
</feature>
<dbReference type="NCBIfam" id="NF008290">
    <property type="entry name" value="PRK11070.1"/>
    <property type="match status" value="1"/>
</dbReference>
<dbReference type="NCBIfam" id="TIGR00644">
    <property type="entry name" value="recJ"/>
    <property type="match status" value="1"/>
</dbReference>
<dbReference type="GO" id="GO:0006281">
    <property type="term" value="P:DNA repair"/>
    <property type="evidence" value="ECO:0007669"/>
    <property type="project" value="InterPro"/>
</dbReference>
<dbReference type="FunCoup" id="A0A6G9I874">
    <property type="interactions" value="388"/>
</dbReference>
<dbReference type="GO" id="GO:0006310">
    <property type="term" value="P:DNA recombination"/>
    <property type="evidence" value="ECO:0007669"/>
    <property type="project" value="InterPro"/>
</dbReference>
<comment type="similarity">
    <text evidence="1">Belongs to the RecJ family.</text>
</comment>
<dbReference type="EMBL" id="CP050253">
    <property type="protein sequence ID" value="QIQ20411.1"/>
    <property type="molecule type" value="Genomic_DNA"/>
</dbReference>
<dbReference type="Proteomes" id="UP000501168">
    <property type="component" value="Chromosome"/>
</dbReference>
<dbReference type="InParanoid" id="A0A6G9I874"/>
<evidence type="ECO:0000313" key="9">
    <source>
        <dbReference type="EMBL" id="QIQ20411.1"/>
    </source>
</evidence>
<keyword evidence="5 9" id="KW-0269">Exonuclease</keyword>
<name>A0A6G9I874_9GAMM</name>
<dbReference type="AlphaFoldDB" id="A0A6G9I874"/>
<evidence type="ECO:0000259" key="7">
    <source>
        <dbReference type="Pfam" id="PF02272"/>
    </source>
</evidence>
<keyword evidence="4 9" id="KW-0378">Hydrolase</keyword>
<evidence type="ECO:0000256" key="1">
    <source>
        <dbReference type="ARBA" id="ARBA00005915"/>
    </source>
</evidence>
<dbReference type="Pfam" id="PF01368">
    <property type="entry name" value="DHH"/>
    <property type="match status" value="1"/>
</dbReference>
<evidence type="ECO:0000256" key="4">
    <source>
        <dbReference type="ARBA" id="ARBA00022801"/>
    </source>
</evidence>
<dbReference type="InterPro" id="IPR041122">
    <property type="entry name" value="RecJ_OB"/>
</dbReference>
<dbReference type="PANTHER" id="PTHR30255">
    <property type="entry name" value="SINGLE-STRANDED-DNA-SPECIFIC EXONUCLEASE RECJ"/>
    <property type="match status" value="1"/>
</dbReference>
<keyword evidence="10" id="KW-1185">Reference proteome</keyword>
<dbReference type="InterPro" id="IPR038763">
    <property type="entry name" value="DHH_sf"/>
</dbReference>
<dbReference type="GO" id="GO:0008409">
    <property type="term" value="F:5'-3' exonuclease activity"/>
    <property type="evidence" value="ECO:0007669"/>
    <property type="project" value="InterPro"/>
</dbReference>
<dbReference type="Gene3D" id="3.90.1640.30">
    <property type="match status" value="1"/>
</dbReference>
<evidence type="ECO:0000256" key="2">
    <source>
        <dbReference type="ARBA" id="ARBA00019841"/>
    </source>
</evidence>
<feature type="domain" description="DHHA1" evidence="7">
    <location>
        <begin position="357"/>
        <end position="453"/>
    </location>
</feature>
<dbReference type="GO" id="GO:0003676">
    <property type="term" value="F:nucleic acid binding"/>
    <property type="evidence" value="ECO:0007669"/>
    <property type="project" value="InterPro"/>
</dbReference>
<reference evidence="9 10" key="1">
    <citation type="submission" date="2020-03" db="EMBL/GenBank/DDBJ databases">
        <title>Complete genome sequence of Orbus sp. IPMB12 (BCRC 80908).</title>
        <authorList>
            <person name="Lo W.-S."/>
            <person name="Chang T.-H."/>
            <person name="Kuo C.-H."/>
        </authorList>
    </citation>
    <scope>NUCLEOTIDE SEQUENCE [LARGE SCALE GENOMIC DNA]</scope>
    <source>
        <strain evidence="9 10">IPMB12</strain>
    </source>
</reference>
<proteinExistence type="inferred from homology"/>
<dbReference type="InterPro" id="IPR004610">
    <property type="entry name" value="RecJ"/>
</dbReference>
<dbReference type="InterPro" id="IPR001667">
    <property type="entry name" value="DDH_dom"/>
</dbReference>
<evidence type="ECO:0000256" key="3">
    <source>
        <dbReference type="ARBA" id="ARBA00022722"/>
    </source>
</evidence>
<dbReference type="Pfam" id="PF02272">
    <property type="entry name" value="DHHA1"/>
    <property type="match status" value="1"/>
</dbReference>
<dbReference type="InterPro" id="IPR051673">
    <property type="entry name" value="SSDNA_exonuclease_RecJ"/>
</dbReference>
<keyword evidence="3" id="KW-0540">Nuclease</keyword>
<gene>
    <name evidence="9" type="primary">recJ</name>
    <name evidence="9" type="ORF">IPMB12_01180</name>
</gene>
<protein>
    <recommendedName>
        <fullName evidence="2">Single-stranded-DNA-specific exonuclease RecJ</fullName>
    </recommendedName>
</protein>
<dbReference type="InterPro" id="IPR003156">
    <property type="entry name" value="DHHA1_dom"/>
</dbReference>
<sequence length="577" mass="64156">MNKILQQRAPLVDSAALSDDIHPLLRRIYALRGIRSSDELERSASGLLNYKQLNGIDNAVDVLYQSLSQQQRIMVVGDFDTDGATSTALMVKALRYMGAKFVDYIVPDRFEDGYGLGINVVKRAIEQKAELIITVDNGISSFEGVDFAHAHGLKVIITDHHLPALTLPDADAIINPNLSNCTFPSKNLAGVGIAFYFMLALRAHLRQMDWFSKNQLAETNLANLLDLVALGTVADVVVLDNNNRILVHQGLSRIRSGYCCAGIKAMLDIAKKDQSKLTTTDLSFTLAPRLNAAGRMETMSLGIELLLCEDYAKATEMATELDALNSTRRDVEQSMQIEAMAFVQQIETTLQEIPSSLVIYHPEWHQGVIGILSARIKDKFYRPVISFAAAGNNQLKGSGRSIPGFHLRDALERLDTLYPDLIMCFGGHAMAAGLTIEEHKLDIFKQRFEQLTSEMIDEAMLNNIVLSDGPLDKDWFNCETAKVLQEGGPWGQGFPEPMFDGEFKLHQQRIVGDKHLKIVIEPADGGPLIEGIAFNVDTLQWPDLSIKRIKLAYNLDINDFRGNQNVQLLVRHLWPVA</sequence>
<dbReference type="Gene3D" id="3.10.310.30">
    <property type="match status" value="1"/>
</dbReference>
<accession>A0A6G9I874</accession>
<organism evidence="9 10">
    <name type="scientific">Zophobihabitans entericus</name>
    <dbReference type="NCBI Taxonomy" id="1635327"/>
    <lineage>
        <taxon>Bacteria</taxon>
        <taxon>Pseudomonadati</taxon>
        <taxon>Pseudomonadota</taxon>
        <taxon>Gammaproteobacteria</taxon>
        <taxon>Orbales</taxon>
        <taxon>Orbaceae</taxon>
        <taxon>Zophobihabitans</taxon>
    </lineage>
</organism>
<dbReference type="FunFam" id="3.90.1640.30:FF:000001">
    <property type="entry name" value="Single-stranded-DNA-specific exonuclease RecJ"/>
    <property type="match status" value="1"/>
</dbReference>
<dbReference type="RefSeq" id="WP_166914136.1">
    <property type="nucleotide sequence ID" value="NZ_CP050253.1"/>
</dbReference>
<feature type="domain" description="DDH" evidence="6">
    <location>
        <begin position="72"/>
        <end position="232"/>
    </location>
</feature>
<dbReference type="PANTHER" id="PTHR30255:SF2">
    <property type="entry name" value="SINGLE-STRANDED-DNA-SPECIFIC EXONUCLEASE RECJ"/>
    <property type="match status" value="1"/>
</dbReference>
<evidence type="ECO:0000259" key="8">
    <source>
        <dbReference type="Pfam" id="PF17768"/>
    </source>
</evidence>